<comment type="subcellular location">
    <subcellularLocation>
        <location evidence="1">Membrane</location>
        <topology evidence="1">Multi-pass membrane protein</topology>
    </subcellularLocation>
</comment>
<feature type="transmembrane region" description="Helical" evidence="6">
    <location>
        <begin position="363"/>
        <end position="383"/>
    </location>
</feature>
<evidence type="ECO:0000313" key="9">
    <source>
        <dbReference type="RefSeq" id="XP_025831851.1"/>
    </source>
</evidence>
<feature type="transmembrane region" description="Helical" evidence="6">
    <location>
        <begin position="332"/>
        <end position="351"/>
    </location>
</feature>
<feature type="domain" description="Peptidase S54 rhomboid" evidence="7">
    <location>
        <begin position="76"/>
        <end position="198"/>
    </location>
</feature>
<dbReference type="Proteomes" id="UP000192223">
    <property type="component" value="Unplaced"/>
</dbReference>
<gene>
    <name evidence="9" type="primary">LOC108732570</name>
</gene>
<proteinExistence type="inferred from homology"/>
<dbReference type="AlphaFoldDB" id="A0A7F5R7A1"/>
<keyword evidence="3 6" id="KW-0812">Transmembrane</keyword>
<dbReference type="InterPro" id="IPR022764">
    <property type="entry name" value="Peptidase_S54_rhomboid_dom"/>
</dbReference>
<evidence type="ECO:0000256" key="5">
    <source>
        <dbReference type="ARBA" id="ARBA00023136"/>
    </source>
</evidence>
<protein>
    <submittedName>
        <fullName evidence="9">Rhomboid-related protein 3</fullName>
    </submittedName>
</protein>
<dbReference type="GeneID" id="108732570"/>
<sequence length="441" mass="48255">MVRIIADEFLTDERDRKYYADHYSCCPPPLFIIIITLVEMTGKRSRSFKCAVHHRDREVSSENDFHLLLVEPPLFRRWLHLGFNLVVQLLVGLPLEMVHGSGRVALIYIAGVVAGSLGTSVFDSDVYLVGASGGVYALLAAHLANVLLNYNNMQCASCDVGYAIYSRYAMETMGPAISYVAHLTGALAGLTIGLLVLKNFEQKLHEQLLWWIALGVYAACTIFAILFNIMNPSPDNVQNVGDGVNTQYVYNRWLHLGFNLVVQLLVGLPLEMVHGSGRVALIYIAGVVAGSLGTSVFDSDVYLVGASGGVYALLAAHLANVLLNYNNMQCGILRLLGIFAIASCDVGYAIYSRYAMETMGPAISYVAHLTGALAGLTIGLLVLKNFEQKLHEQLLWWIALGVYAACTIFAILFNIMNPSPDNVQNVGDGVNTQYVYNRFGV</sequence>
<evidence type="ECO:0000313" key="8">
    <source>
        <dbReference type="Proteomes" id="UP000192223"/>
    </source>
</evidence>
<reference evidence="9" key="1">
    <citation type="submission" date="2025-08" db="UniProtKB">
        <authorList>
            <consortium name="RefSeq"/>
        </authorList>
    </citation>
    <scope>IDENTIFICATION</scope>
    <source>
        <tissue evidence="9">Entire body</tissue>
    </source>
</reference>
<feature type="transmembrane region" description="Helical" evidence="6">
    <location>
        <begin position="280"/>
        <end position="297"/>
    </location>
</feature>
<evidence type="ECO:0000259" key="7">
    <source>
        <dbReference type="Pfam" id="PF01694"/>
    </source>
</evidence>
<dbReference type="RefSeq" id="XP_025831851.1">
    <property type="nucleotide sequence ID" value="XM_025976066.1"/>
</dbReference>
<dbReference type="Gene3D" id="1.20.1540.10">
    <property type="entry name" value="Rhomboid-like"/>
    <property type="match status" value="2"/>
</dbReference>
<keyword evidence="8" id="KW-1185">Reference proteome</keyword>
<dbReference type="GO" id="GO:0004252">
    <property type="term" value="F:serine-type endopeptidase activity"/>
    <property type="evidence" value="ECO:0007669"/>
    <property type="project" value="InterPro"/>
</dbReference>
<evidence type="ECO:0000256" key="3">
    <source>
        <dbReference type="ARBA" id="ARBA00022692"/>
    </source>
</evidence>
<dbReference type="PANTHER" id="PTHR45840:SF2">
    <property type="entry name" value="PROTEIN RHOMBOID-RELATED"/>
    <property type="match status" value="1"/>
</dbReference>
<evidence type="ECO:0000256" key="6">
    <source>
        <dbReference type="SAM" id="Phobius"/>
    </source>
</evidence>
<dbReference type="SUPFAM" id="SSF144091">
    <property type="entry name" value="Rhomboid-like"/>
    <property type="match status" value="2"/>
</dbReference>
<feature type="transmembrane region" description="Helical" evidence="6">
    <location>
        <begin position="303"/>
        <end position="325"/>
    </location>
</feature>
<evidence type="ECO:0000256" key="4">
    <source>
        <dbReference type="ARBA" id="ARBA00022989"/>
    </source>
</evidence>
<feature type="transmembrane region" description="Helical" evidence="6">
    <location>
        <begin position="176"/>
        <end position="197"/>
    </location>
</feature>
<dbReference type="PANTHER" id="PTHR45840">
    <property type="entry name" value="RHOMBOID-RELATED PROTEIN"/>
    <property type="match status" value="1"/>
</dbReference>
<dbReference type="InParanoid" id="A0A7F5R7A1"/>
<dbReference type="FunCoup" id="A0A7F5R7A1">
    <property type="interactions" value="365"/>
</dbReference>
<name>A0A7F5R7A1_AGRPL</name>
<keyword evidence="5 6" id="KW-0472">Membrane</keyword>
<dbReference type="OrthoDB" id="418595at2759"/>
<comment type="similarity">
    <text evidence="2">Belongs to the peptidase S54 family.</text>
</comment>
<dbReference type="Pfam" id="PF01694">
    <property type="entry name" value="Rhomboid"/>
    <property type="match status" value="2"/>
</dbReference>
<feature type="transmembrane region" description="Helical" evidence="6">
    <location>
        <begin position="209"/>
        <end position="230"/>
    </location>
</feature>
<evidence type="ECO:0000256" key="1">
    <source>
        <dbReference type="ARBA" id="ARBA00004141"/>
    </source>
</evidence>
<dbReference type="KEGG" id="apln:108732570"/>
<organism evidence="8 9">
    <name type="scientific">Agrilus planipennis</name>
    <name type="common">Emerald ash borer</name>
    <name type="synonym">Agrilus marcopoli</name>
    <dbReference type="NCBI Taxonomy" id="224129"/>
    <lineage>
        <taxon>Eukaryota</taxon>
        <taxon>Metazoa</taxon>
        <taxon>Ecdysozoa</taxon>
        <taxon>Arthropoda</taxon>
        <taxon>Hexapoda</taxon>
        <taxon>Insecta</taxon>
        <taxon>Pterygota</taxon>
        <taxon>Neoptera</taxon>
        <taxon>Endopterygota</taxon>
        <taxon>Coleoptera</taxon>
        <taxon>Polyphaga</taxon>
        <taxon>Elateriformia</taxon>
        <taxon>Buprestoidea</taxon>
        <taxon>Buprestidae</taxon>
        <taxon>Agrilinae</taxon>
        <taxon>Agrilus</taxon>
    </lineage>
</organism>
<dbReference type="InterPro" id="IPR035952">
    <property type="entry name" value="Rhomboid-like_sf"/>
</dbReference>
<feature type="transmembrane region" description="Helical" evidence="6">
    <location>
        <begin position="78"/>
        <end position="95"/>
    </location>
</feature>
<feature type="domain" description="Peptidase S54 rhomboid" evidence="7">
    <location>
        <begin position="249"/>
        <end position="384"/>
    </location>
</feature>
<feature type="transmembrane region" description="Helical" evidence="6">
    <location>
        <begin position="395"/>
        <end position="416"/>
    </location>
</feature>
<feature type="transmembrane region" description="Helical" evidence="6">
    <location>
        <begin position="126"/>
        <end position="144"/>
    </location>
</feature>
<accession>A0A7F5R7A1</accession>
<keyword evidence="4 6" id="KW-1133">Transmembrane helix</keyword>
<evidence type="ECO:0000256" key="2">
    <source>
        <dbReference type="ARBA" id="ARBA00009045"/>
    </source>
</evidence>
<feature type="transmembrane region" description="Helical" evidence="6">
    <location>
        <begin position="101"/>
        <end position="119"/>
    </location>
</feature>
<dbReference type="GO" id="GO:0016020">
    <property type="term" value="C:membrane"/>
    <property type="evidence" value="ECO:0007669"/>
    <property type="project" value="UniProtKB-SubCell"/>
</dbReference>
<dbReference type="InterPro" id="IPR051739">
    <property type="entry name" value="Rhomboid_IM_Serine_Proteases"/>
</dbReference>